<feature type="transmembrane region" description="Helical" evidence="1">
    <location>
        <begin position="86"/>
        <end position="107"/>
    </location>
</feature>
<dbReference type="PANTHER" id="PTHR15231">
    <property type="entry name" value="PHOSPHATIDYLINOSITOL N-ACETYLGLUCOSAMINYLTRANSFERASE SUBUNIT H"/>
    <property type="match status" value="1"/>
</dbReference>
<evidence type="ECO:0000313" key="3">
    <source>
        <dbReference type="RefSeq" id="XP_001358413.3"/>
    </source>
</evidence>
<dbReference type="InterPro" id="IPR044215">
    <property type="entry name" value="PIG-H"/>
</dbReference>
<accession>A0A6I8UNL9</accession>
<reference evidence="3" key="2">
    <citation type="submission" date="2025-08" db="UniProtKB">
        <authorList>
            <consortium name="RefSeq"/>
        </authorList>
    </citation>
    <scope>IDENTIFICATION</scope>
    <source>
        <strain evidence="3">MV-25-SWS-2005</strain>
        <tissue evidence="3">Whole body</tissue>
    </source>
</reference>
<dbReference type="GO" id="GO:0000506">
    <property type="term" value="C:glycosylphosphatidylinositol-N-acetylglucosaminyltransferase (GPI-GnT) complex"/>
    <property type="evidence" value="ECO:0007669"/>
    <property type="project" value="InterPro"/>
</dbReference>
<keyword evidence="2" id="KW-1185">Reference proteome</keyword>
<gene>
    <name evidence="3" type="primary">PIG-H</name>
</gene>
<sequence>MEPELTRKRFYSLGAKYAGSTEEDLEVCIKNYGGDVVRIELVNRQHGAQFQRQLHRFLLLLCVSTVYFVCVWRLGDIISFWQPRILSPILIVTTLAIAIIRSALGLVKTEKLFYSWDMALQTETVRSFGRESVFCVQRGHIHDIVLNEVIENLDVKYMLILRTRGSMFKKRPIIPLFHTQSPSFECLQHIYKILHRYWLNSDKDRSEHAYNRDEPISVAWQSSSNLFN</sequence>
<protein>
    <submittedName>
        <fullName evidence="3">Uncharacterized protein PIG-H</fullName>
    </submittedName>
</protein>
<organism evidence="2 3">
    <name type="scientific">Drosophila pseudoobscura pseudoobscura</name>
    <name type="common">Fruit fly</name>
    <dbReference type="NCBI Taxonomy" id="46245"/>
    <lineage>
        <taxon>Eukaryota</taxon>
        <taxon>Metazoa</taxon>
        <taxon>Ecdysozoa</taxon>
        <taxon>Arthropoda</taxon>
        <taxon>Hexapoda</taxon>
        <taxon>Insecta</taxon>
        <taxon>Pterygota</taxon>
        <taxon>Neoptera</taxon>
        <taxon>Endopterygota</taxon>
        <taxon>Diptera</taxon>
        <taxon>Brachycera</taxon>
        <taxon>Muscomorpha</taxon>
        <taxon>Ephydroidea</taxon>
        <taxon>Drosophilidae</taxon>
        <taxon>Drosophila</taxon>
        <taxon>Sophophora</taxon>
    </lineage>
</organism>
<dbReference type="KEGG" id="dpo:4801293"/>
<dbReference type="InParanoid" id="A0A6I8UNL9"/>
<dbReference type="RefSeq" id="XP_001358413.3">
    <property type="nucleotide sequence ID" value="XM_001358376.5"/>
</dbReference>
<keyword evidence="1" id="KW-1133">Transmembrane helix</keyword>
<dbReference type="FunCoup" id="A0A6I8UNL9">
    <property type="interactions" value="32"/>
</dbReference>
<proteinExistence type="predicted"/>
<dbReference type="GO" id="GO:0006506">
    <property type="term" value="P:GPI anchor biosynthetic process"/>
    <property type="evidence" value="ECO:0007669"/>
    <property type="project" value="InterPro"/>
</dbReference>
<dbReference type="Proteomes" id="UP000001819">
    <property type="component" value="Chromosome 2"/>
</dbReference>
<reference evidence="2" key="1">
    <citation type="submission" date="2024-06" db="UniProtKB">
        <authorList>
            <consortium name="RefSeq"/>
        </authorList>
    </citation>
    <scope>NUCLEOTIDE SEQUENCE [LARGE SCALE GENOMIC DNA]</scope>
    <source>
        <strain evidence="2">MV2-25</strain>
    </source>
</reference>
<name>A0A6I8UNL9_DROPS</name>
<dbReference type="PANTHER" id="PTHR15231:SF1">
    <property type="entry name" value="PHOSPHATIDYLINOSITOL N-ACETYLGLUCOSAMINYLTRANSFERASE SUBUNIT H"/>
    <property type="match status" value="1"/>
</dbReference>
<dbReference type="AlphaFoldDB" id="A0A6I8UNL9"/>
<evidence type="ECO:0000313" key="2">
    <source>
        <dbReference type="Proteomes" id="UP000001819"/>
    </source>
</evidence>
<evidence type="ECO:0000256" key="1">
    <source>
        <dbReference type="SAM" id="Phobius"/>
    </source>
</evidence>
<feature type="transmembrane region" description="Helical" evidence="1">
    <location>
        <begin position="54"/>
        <end position="74"/>
    </location>
</feature>
<keyword evidence="1" id="KW-0472">Membrane</keyword>
<keyword evidence="1" id="KW-0812">Transmembrane</keyword>